<dbReference type="SMART" id="SM00732">
    <property type="entry name" value="YqgFc"/>
    <property type="match status" value="1"/>
</dbReference>
<dbReference type="PROSITE" id="PS50126">
    <property type="entry name" value="S1"/>
    <property type="match status" value="1"/>
</dbReference>
<dbReference type="GO" id="GO:0006139">
    <property type="term" value="P:nucleobase-containing compound metabolic process"/>
    <property type="evidence" value="ECO:0007669"/>
    <property type="project" value="InterPro"/>
</dbReference>
<proteinExistence type="predicted"/>
<dbReference type="InterPro" id="IPR012340">
    <property type="entry name" value="NA-bd_OB-fold"/>
</dbReference>
<dbReference type="PANTHER" id="PTHR10724:SF10">
    <property type="entry name" value="S1 RNA-BINDING DOMAIN-CONTAINING PROTEIN 1"/>
    <property type="match status" value="1"/>
</dbReference>
<gene>
    <name evidence="2" type="ORF">SAMN02910262_01136</name>
</gene>
<reference evidence="2 3" key="1">
    <citation type="submission" date="2016-10" db="EMBL/GenBank/DDBJ databases">
        <authorList>
            <person name="de Groot N.N."/>
        </authorList>
    </citation>
    <scope>NUCLEOTIDE SEQUENCE [LARGE SCALE GENOMIC DNA]</scope>
    <source>
        <strain evidence="2 3">F</strain>
    </source>
</reference>
<dbReference type="InterPro" id="IPR018974">
    <property type="entry name" value="Tex-like_N"/>
</dbReference>
<dbReference type="Proteomes" id="UP000214760">
    <property type="component" value="Unassembled WGS sequence"/>
</dbReference>
<dbReference type="Gene3D" id="1.10.10.650">
    <property type="entry name" value="RuvA domain 2-like"/>
    <property type="match status" value="1"/>
</dbReference>
<dbReference type="InterPro" id="IPR010994">
    <property type="entry name" value="RuvA_2-like"/>
</dbReference>
<dbReference type="FunFam" id="1.10.150.310:FF:000001">
    <property type="entry name" value="RNA-binding transcriptional accessory protein"/>
    <property type="match status" value="1"/>
</dbReference>
<dbReference type="CDD" id="cd05685">
    <property type="entry name" value="S1_Tex"/>
    <property type="match status" value="1"/>
</dbReference>
<organism evidence="2 3">
    <name type="scientific">[Clostridium] aminophilum</name>
    <dbReference type="NCBI Taxonomy" id="1526"/>
    <lineage>
        <taxon>Bacteria</taxon>
        <taxon>Bacillati</taxon>
        <taxon>Bacillota</taxon>
        <taxon>Clostridia</taxon>
        <taxon>Lachnospirales</taxon>
        <taxon>Lachnospiraceae</taxon>
    </lineage>
</organism>
<dbReference type="Gene3D" id="1.10.3500.10">
    <property type="entry name" value="Tex N-terminal region-like"/>
    <property type="match status" value="1"/>
</dbReference>
<dbReference type="FunFam" id="2.40.50.140:FF:000051">
    <property type="entry name" value="RNA-binding transcriptional accessory protein"/>
    <property type="match status" value="1"/>
</dbReference>
<sequence length="740" mass="81937">MDITKIISGELEIKNWQTEAVIRLIDEGSTIPFIARYRKEATGALDDTVLRKFAERLTYLRALEDRKGTVISTIESQGKMTPALAEAIEKAQTNAELEDLYRPYRPKRRTRAMIAREKGLEPLAKFLMDDRANGDAQAEAGKYVDAEKGIADAAQALQMAQDIIAEEISDSPEERTWIRKTAEEKGEIVTVKRKRRAAKGAAEEAPVNQKLEAREAVYANYEDFREPVRSIPGHRVLALNRGEKEEFLTVSIDVPEEDVLRHMERRLHCDRRASGVPYRKEAAKDAWKRLILPQVTTEVRGELTAKAEEGAIGVFGANLRQLLLQPPLSGKTVLGWDPAFRTGCKLAVSDPEGKILATTVIYPTAPQNKVKEAEEVLEKLIRRYHVDVISVGNGTASRESEKIIADFLRRTKLPVKYAIVSEAGASVYSASETAAKEFPNFDVGQRSSASIARRLQDPLAELVKIDPKAIGVGQYQHDMNEKRMDEALRGVVEDAVNSVGVNLNTASAVLLSFISGISATVAENIVKYREEHGAFSTRKELLKVPKLGPKAYEQCAGFLRIRGGKEPLDMTGVHPESYEAARTLLAHFGCSEEDLASGVTRSIAQKIRKEDLKKLSEQTGLGEYTLKDVIDELSKPGRDPREDAPAPVLRQDVMDLESLKEGMILTGTVRNIVDFGAFVDIGVHQDGLVHISQLADRFVKNPLDVVSVGDVVKVRVLSVDVERKKISLSMKNAEEGKKGK</sequence>
<dbReference type="Pfam" id="PF22706">
    <property type="entry name" value="Tex_central_region"/>
    <property type="match status" value="1"/>
</dbReference>
<dbReference type="SMART" id="SM00316">
    <property type="entry name" value="S1"/>
    <property type="match status" value="1"/>
</dbReference>
<dbReference type="InterPro" id="IPR023323">
    <property type="entry name" value="Tex-like_dom_sf"/>
</dbReference>
<dbReference type="InterPro" id="IPR023319">
    <property type="entry name" value="Tex-like_HTH_dom_sf"/>
</dbReference>
<dbReference type="GO" id="GO:0006412">
    <property type="term" value="P:translation"/>
    <property type="evidence" value="ECO:0007669"/>
    <property type="project" value="TreeGrafter"/>
</dbReference>
<evidence type="ECO:0000259" key="1">
    <source>
        <dbReference type="PROSITE" id="PS50126"/>
    </source>
</evidence>
<dbReference type="InterPro" id="IPR012337">
    <property type="entry name" value="RNaseH-like_sf"/>
</dbReference>
<dbReference type="GO" id="GO:0003735">
    <property type="term" value="F:structural constituent of ribosome"/>
    <property type="evidence" value="ECO:0007669"/>
    <property type="project" value="TreeGrafter"/>
</dbReference>
<dbReference type="InterPro" id="IPR032639">
    <property type="entry name" value="Tex_YqgF"/>
</dbReference>
<dbReference type="FunFam" id="1.10.10.650:FF:000001">
    <property type="entry name" value="S1 RNA-binding domain 1"/>
    <property type="match status" value="1"/>
</dbReference>
<dbReference type="AlphaFoldDB" id="A0A1I6J3H4"/>
<dbReference type="EMBL" id="FOZC01000005">
    <property type="protein sequence ID" value="SFR73477.1"/>
    <property type="molecule type" value="Genomic_DNA"/>
</dbReference>
<accession>A0A1I6J3H4</accession>
<evidence type="ECO:0000313" key="3">
    <source>
        <dbReference type="Proteomes" id="UP000214760"/>
    </source>
</evidence>
<dbReference type="InterPro" id="IPR050437">
    <property type="entry name" value="Ribos_protein_bS1-like"/>
</dbReference>
<feature type="domain" description="S1 motif" evidence="1">
    <location>
        <begin position="662"/>
        <end position="731"/>
    </location>
</feature>
<dbReference type="Pfam" id="PF00575">
    <property type="entry name" value="S1"/>
    <property type="match status" value="1"/>
</dbReference>
<evidence type="ECO:0000313" key="2">
    <source>
        <dbReference type="EMBL" id="SFR73477.1"/>
    </source>
</evidence>
<protein>
    <recommendedName>
        <fullName evidence="1">S1 motif domain-containing protein</fullName>
    </recommendedName>
</protein>
<dbReference type="Gene3D" id="1.10.150.310">
    <property type="entry name" value="Tex RuvX-like domain-like"/>
    <property type="match status" value="1"/>
</dbReference>
<dbReference type="RefSeq" id="WP_031474866.1">
    <property type="nucleotide sequence ID" value="NZ_FOZC01000005.1"/>
</dbReference>
<dbReference type="SUPFAM" id="SSF47781">
    <property type="entry name" value="RuvA domain 2-like"/>
    <property type="match status" value="2"/>
</dbReference>
<dbReference type="GO" id="GO:0003729">
    <property type="term" value="F:mRNA binding"/>
    <property type="evidence" value="ECO:0007669"/>
    <property type="project" value="TreeGrafter"/>
</dbReference>
<dbReference type="SUPFAM" id="SSF158832">
    <property type="entry name" value="Tex N-terminal region-like"/>
    <property type="match status" value="1"/>
</dbReference>
<dbReference type="PANTHER" id="PTHR10724">
    <property type="entry name" value="30S RIBOSOMAL PROTEIN S1"/>
    <property type="match status" value="1"/>
</dbReference>
<dbReference type="Pfam" id="PF17674">
    <property type="entry name" value="HHH_9"/>
    <property type="match status" value="1"/>
</dbReference>
<dbReference type="FunFam" id="3.30.420.140:FF:000001">
    <property type="entry name" value="RNA-binding transcriptional accessory protein"/>
    <property type="match status" value="1"/>
</dbReference>
<name>A0A1I6J3H4_9FIRM</name>
<dbReference type="SUPFAM" id="SSF50249">
    <property type="entry name" value="Nucleic acid-binding proteins"/>
    <property type="match status" value="1"/>
</dbReference>
<dbReference type="Gene3D" id="2.40.50.140">
    <property type="entry name" value="Nucleic acid-binding proteins"/>
    <property type="match status" value="1"/>
</dbReference>
<dbReference type="Pfam" id="PF16921">
    <property type="entry name" value="Tex_YqgF"/>
    <property type="match status" value="1"/>
</dbReference>
<dbReference type="InterPro" id="IPR041692">
    <property type="entry name" value="HHH_9"/>
</dbReference>
<dbReference type="GO" id="GO:0005737">
    <property type="term" value="C:cytoplasm"/>
    <property type="evidence" value="ECO:0007669"/>
    <property type="project" value="UniProtKB-ARBA"/>
</dbReference>
<dbReference type="Pfam" id="PF12836">
    <property type="entry name" value="HHH_3"/>
    <property type="match status" value="1"/>
</dbReference>
<dbReference type="InterPro" id="IPR003029">
    <property type="entry name" value="S1_domain"/>
</dbReference>
<dbReference type="InterPro" id="IPR055179">
    <property type="entry name" value="Tex-like_central_region"/>
</dbReference>
<dbReference type="InterPro" id="IPR006641">
    <property type="entry name" value="YqgF/RNaseH-like_dom"/>
</dbReference>
<dbReference type="SUPFAM" id="SSF53098">
    <property type="entry name" value="Ribonuclease H-like"/>
    <property type="match status" value="1"/>
</dbReference>
<dbReference type="Pfam" id="PF09371">
    <property type="entry name" value="Tex_N"/>
    <property type="match status" value="1"/>
</dbReference>
<dbReference type="InterPro" id="IPR044146">
    <property type="entry name" value="S1_Tex"/>
</dbReference>
<dbReference type="Gene3D" id="3.30.420.140">
    <property type="entry name" value="YqgF/RNase H-like domain"/>
    <property type="match status" value="1"/>
</dbReference>
<dbReference type="InterPro" id="IPR037027">
    <property type="entry name" value="YqgF/RNaseH-like_dom_sf"/>
</dbReference>